<dbReference type="Proteomes" id="UP000291236">
    <property type="component" value="Chromosome"/>
</dbReference>
<dbReference type="AlphaFoldDB" id="A0A4P2VY35"/>
<evidence type="ECO:0000313" key="1">
    <source>
        <dbReference type="EMBL" id="BBH53962.1"/>
    </source>
</evidence>
<dbReference type="EMBL" id="AP019368">
    <property type="protein sequence ID" value="BBH53962.1"/>
    <property type="molecule type" value="Genomic_DNA"/>
</dbReference>
<proteinExistence type="predicted"/>
<accession>A0A4P2VY35</accession>
<organism evidence="1 2">
    <name type="scientific">Fluviispira sanaruensis</name>
    <dbReference type="NCBI Taxonomy" id="2493639"/>
    <lineage>
        <taxon>Bacteria</taxon>
        <taxon>Pseudomonadati</taxon>
        <taxon>Bdellovibrionota</taxon>
        <taxon>Oligoflexia</taxon>
        <taxon>Silvanigrellales</taxon>
        <taxon>Silvanigrellaceae</taxon>
        <taxon>Fluviispira</taxon>
    </lineage>
</organism>
<dbReference type="RefSeq" id="WP_172603922.1">
    <property type="nucleotide sequence ID" value="NZ_AP019368.1"/>
</dbReference>
<evidence type="ECO:0000313" key="2">
    <source>
        <dbReference type="Proteomes" id="UP000291236"/>
    </source>
</evidence>
<name>A0A4P2VY35_FLUSA</name>
<gene>
    <name evidence="1" type="ORF">JCM31447_24150</name>
</gene>
<reference evidence="1 2" key="1">
    <citation type="submission" date="2018-12" db="EMBL/GenBank/DDBJ databases">
        <title>Rubrispira sanarue gen. nov., sp., nov., a member of the order Silvanigrellales, isolated from a brackish lake in Hamamatsu Japan.</title>
        <authorList>
            <person name="Maejima Y."/>
            <person name="Iino T."/>
            <person name="Muraguchi Y."/>
            <person name="Fukuda K."/>
            <person name="Nojiri H."/>
            <person name="Ohkuma M."/>
            <person name="Moriuchi R."/>
            <person name="Dohra H."/>
            <person name="Kimbara K."/>
            <person name="Shintani M."/>
        </authorList>
    </citation>
    <scope>NUCLEOTIDE SEQUENCE [LARGE SCALE GENOMIC DNA]</scope>
    <source>
        <strain evidence="1 2">RF1110005</strain>
    </source>
</reference>
<keyword evidence="2" id="KW-1185">Reference proteome</keyword>
<protein>
    <submittedName>
        <fullName evidence="1">Uncharacterized protein</fullName>
    </submittedName>
</protein>
<dbReference type="KEGG" id="sbf:JCM31447_24150"/>
<sequence length="46" mass="4991">MVNPTDIKIYKGPIYISEVSEIGTLNNCISSGTGFNNPIGIKIYKS</sequence>